<name>A0A0F7ZJ90_9HYPO</name>
<dbReference type="EMBL" id="KQ030528">
    <property type="protein sequence ID" value="KJZ74221.1"/>
    <property type="molecule type" value="Genomic_DNA"/>
</dbReference>
<proteinExistence type="predicted"/>
<evidence type="ECO:0008006" key="6">
    <source>
        <dbReference type="Google" id="ProtNLM"/>
    </source>
</evidence>
<gene>
    <name evidence="4" type="ORF">HIM_06452</name>
</gene>
<keyword evidence="2" id="KW-0812">Transmembrane</keyword>
<keyword evidence="5" id="KW-1185">Reference proteome</keyword>
<sequence length="432" mass="46675">MLRLTTAIAAALPVAQAILASPDSPCSTTCGNVLDSTSPADLVCDRGGFSGTTGQLFQGCLECEMHSGFHDGNRSDVKSMLYNMRYAVSYCLFGEPVNPHLVNTPCITSKACGPLMQAIEFKNVSAKYDGYEYCELWPLHGDASYKACSDCLRASETYRLANFITSLQAGCEQRPAAGIGLGIEGNVFSADRVNVTAPSPTATVDPAWFDRGPLTLNAKVGIAVGALVFLLILLGCFIVLNGKRRRRNYLRKLEAKYTQRGWPAPNGPGEKPEGSTSQRPHRGWDDTPLSQKPLCGWDDSPMTASTEKAYPRYFSPYSSQYNSPVSANNNSAIHMPIPNFGVNRDLSLSFGAEEADGAHSGSSSLEGKGKNREEAYEMHQVDHARGGTSGEQARMPRAEAPLLSHPGFGRAGQSHPQQYAVNDVDVHMRNAI</sequence>
<feature type="region of interest" description="Disordered" evidence="1">
    <location>
        <begin position="260"/>
        <end position="300"/>
    </location>
</feature>
<feature type="signal peptide" evidence="3">
    <location>
        <begin position="1"/>
        <end position="17"/>
    </location>
</feature>
<evidence type="ECO:0000313" key="4">
    <source>
        <dbReference type="EMBL" id="KJZ74221.1"/>
    </source>
</evidence>
<keyword evidence="2" id="KW-0472">Membrane</keyword>
<dbReference type="OrthoDB" id="5239590at2759"/>
<feature type="chain" id="PRO_5002526252" description="LPXTG-domain-containing protein" evidence="3">
    <location>
        <begin position="18"/>
        <end position="432"/>
    </location>
</feature>
<evidence type="ECO:0000313" key="5">
    <source>
        <dbReference type="Proteomes" id="UP000054481"/>
    </source>
</evidence>
<keyword evidence="2" id="KW-1133">Transmembrane helix</keyword>
<evidence type="ECO:0000256" key="1">
    <source>
        <dbReference type="SAM" id="MobiDB-lite"/>
    </source>
</evidence>
<protein>
    <recommendedName>
        <fullName evidence="6">LPXTG-domain-containing protein</fullName>
    </recommendedName>
</protein>
<feature type="transmembrane region" description="Helical" evidence="2">
    <location>
        <begin position="220"/>
        <end position="242"/>
    </location>
</feature>
<accession>A0A0F7ZJ90</accession>
<dbReference type="AlphaFoldDB" id="A0A0F7ZJ90"/>
<keyword evidence="3" id="KW-0732">Signal</keyword>
<reference evidence="4 5" key="1">
    <citation type="journal article" date="2014" name="Genome Biol. Evol.">
        <title>Comparative genomics and transcriptomics analyses reveal divergent lifestyle features of nematode endoparasitic fungus Hirsutella minnesotensis.</title>
        <authorList>
            <person name="Lai Y."/>
            <person name="Liu K."/>
            <person name="Zhang X."/>
            <person name="Zhang X."/>
            <person name="Li K."/>
            <person name="Wang N."/>
            <person name="Shu C."/>
            <person name="Wu Y."/>
            <person name="Wang C."/>
            <person name="Bushley K.E."/>
            <person name="Xiang M."/>
            <person name="Liu X."/>
        </authorList>
    </citation>
    <scope>NUCLEOTIDE SEQUENCE [LARGE SCALE GENOMIC DNA]</scope>
    <source>
        <strain evidence="4 5">3608</strain>
    </source>
</reference>
<evidence type="ECO:0000256" key="3">
    <source>
        <dbReference type="SAM" id="SignalP"/>
    </source>
</evidence>
<organism evidence="4 5">
    <name type="scientific">Hirsutella minnesotensis 3608</name>
    <dbReference type="NCBI Taxonomy" id="1043627"/>
    <lineage>
        <taxon>Eukaryota</taxon>
        <taxon>Fungi</taxon>
        <taxon>Dikarya</taxon>
        <taxon>Ascomycota</taxon>
        <taxon>Pezizomycotina</taxon>
        <taxon>Sordariomycetes</taxon>
        <taxon>Hypocreomycetidae</taxon>
        <taxon>Hypocreales</taxon>
        <taxon>Ophiocordycipitaceae</taxon>
        <taxon>Hirsutella</taxon>
    </lineage>
</organism>
<evidence type="ECO:0000256" key="2">
    <source>
        <dbReference type="SAM" id="Phobius"/>
    </source>
</evidence>
<dbReference type="Proteomes" id="UP000054481">
    <property type="component" value="Unassembled WGS sequence"/>
</dbReference>